<feature type="non-terminal residue" evidence="1">
    <location>
        <position position="113"/>
    </location>
</feature>
<dbReference type="GO" id="GO:0000724">
    <property type="term" value="P:double-strand break repair via homologous recombination"/>
    <property type="evidence" value="ECO:0007669"/>
    <property type="project" value="InterPro"/>
</dbReference>
<dbReference type="SUPFAM" id="SSF81878">
    <property type="entry name" value="BRCA2 tower domain"/>
    <property type="match status" value="1"/>
</dbReference>
<protein>
    <submittedName>
        <fullName evidence="1">Breast cancer type 2 susceptibility protein</fullName>
    </submittedName>
</protein>
<dbReference type="InterPro" id="IPR015525">
    <property type="entry name" value="BRCA2"/>
</dbReference>
<dbReference type="PANTHER" id="PTHR11289:SF0">
    <property type="entry name" value="BREAST CANCER TYPE 2 SUSCEPTIBILITY PROTEIN"/>
    <property type="match status" value="1"/>
</dbReference>
<dbReference type="Proteomes" id="UP000265520">
    <property type="component" value="Unassembled WGS sequence"/>
</dbReference>
<keyword evidence="2" id="KW-1185">Reference proteome</keyword>
<evidence type="ECO:0000313" key="2">
    <source>
        <dbReference type="Proteomes" id="UP000265520"/>
    </source>
</evidence>
<dbReference type="PANTHER" id="PTHR11289">
    <property type="entry name" value="BREAST CANCER TYPE 2 SUSCEPTIBILITY PROTEIN BRCA2"/>
    <property type="match status" value="1"/>
</dbReference>
<dbReference type="Gene3D" id="6.10.70.10">
    <property type="match status" value="1"/>
</dbReference>
<evidence type="ECO:0000313" key="1">
    <source>
        <dbReference type="EMBL" id="MCI23512.1"/>
    </source>
</evidence>
<organism evidence="1 2">
    <name type="scientific">Trifolium medium</name>
    <dbReference type="NCBI Taxonomy" id="97028"/>
    <lineage>
        <taxon>Eukaryota</taxon>
        <taxon>Viridiplantae</taxon>
        <taxon>Streptophyta</taxon>
        <taxon>Embryophyta</taxon>
        <taxon>Tracheophyta</taxon>
        <taxon>Spermatophyta</taxon>
        <taxon>Magnoliopsida</taxon>
        <taxon>eudicotyledons</taxon>
        <taxon>Gunneridae</taxon>
        <taxon>Pentapetalae</taxon>
        <taxon>rosids</taxon>
        <taxon>fabids</taxon>
        <taxon>Fabales</taxon>
        <taxon>Fabaceae</taxon>
        <taxon>Papilionoideae</taxon>
        <taxon>50 kb inversion clade</taxon>
        <taxon>NPAAA clade</taxon>
        <taxon>Hologalegina</taxon>
        <taxon>IRL clade</taxon>
        <taxon>Trifolieae</taxon>
        <taxon>Trifolium</taxon>
    </lineage>
</organism>
<name>A0A392QI36_9FABA</name>
<accession>A0A392QI36</accession>
<reference evidence="1 2" key="1">
    <citation type="journal article" date="2018" name="Front. Plant Sci.">
        <title>Red Clover (Trifolium pratense) and Zigzag Clover (T. medium) - A Picture of Genomic Similarities and Differences.</title>
        <authorList>
            <person name="Dluhosova J."/>
            <person name="Istvanek J."/>
            <person name="Nedelnik J."/>
            <person name="Repkova J."/>
        </authorList>
    </citation>
    <scope>NUCLEOTIDE SEQUENCE [LARGE SCALE GENOMIC DNA]</scope>
    <source>
        <strain evidence="2">cv. 10/8</strain>
        <tissue evidence="1">Leaf</tissue>
    </source>
</reference>
<comment type="caution">
    <text evidence="1">The sequence shown here is derived from an EMBL/GenBank/DDBJ whole genome shotgun (WGS) entry which is preliminary data.</text>
</comment>
<dbReference type="AlphaFoldDB" id="A0A392QI36"/>
<sequence length="113" mass="12878">MNVVFCAMTNHLYGIRRSAVVDNIVSEYQKERTGSHIYDYGDSEGAKIYKMLETAAEPEFLMADMSPEQLNSFAAYKAKLNAIRQSQMESSIEKALKDSGLENREVTPFMRLR</sequence>
<dbReference type="GO" id="GO:0006355">
    <property type="term" value="P:regulation of DNA-templated transcription"/>
    <property type="evidence" value="ECO:0007669"/>
    <property type="project" value="TreeGrafter"/>
</dbReference>
<dbReference type="EMBL" id="LXQA010136469">
    <property type="protein sequence ID" value="MCI23512.1"/>
    <property type="molecule type" value="Genomic_DNA"/>
</dbReference>
<proteinExistence type="predicted"/>